<name>A0AAN9IDT7_CROPI</name>
<protein>
    <submittedName>
        <fullName evidence="1">Uncharacterized protein</fullName>
    </submittedName>
</protein>
<dbReference type="AlphaFoldDB" id="A0AAN9IDT7"/>
<reference evidence="1 2" key="1">
    <citation type="submission" date="2024-01" db="EMBL/GenBank/DDBJ databases">
        <title>The genomes of 5 underutilized Papilionoideae crops provide insights into root nodulation and disease resistanc.</title>
        <authorList>
            <person name="Yuan L."/>
        </authorList>
    </citation>
    <scope>NUCLEOTIDE SEQUENCE [LARGE SCALE GENOMIC DNA]</scope>
    <source>
        <strain evidence="1">ZHUSHIDOU_FW_LH</strain>
        <tissue evidence="1">Leaf</tissue>
    </source>
</reference>
<gene>
    <name evidence="1" type="ORF">RIF29_14495</name>
</gene>
<organism evidence="1 2">
    <name type="scientific">Crotalaria pallida</name>
    <name type="common">Smooth rattlebox</name>
    <name type="synonym">Crotalaria striata</name>
    <dbReference type="NCBI Taxonomy" id="3830"/>
    <lineage>
        <taxon>Eukaryota</taxon>
        <taxon>Viridiplantae</taxon>
        <taxon>Streptophyta</taxon>
        <taxon>Embryophyta</taxon>
        <taxon>Tracheophyta</taxon>
        <taxon>Spermatophyta</taxon>
        <taxon>Magnoliopsida</taxon>
        <taxon>eudicotyledons</taxon>
        <taxon>Gunneridae</taxon>
        <taxon>Pentapetalae</taxon>
        <taxon>rosids</taxon>
        <taxon>fabids</taxon>
        <taxon>Fabales</taxon>
        <taxon>Fabaceae</taxon>
        <taxon>Papilionoideae</taxon>
        <taxon>50 kb inversion clade</taxon>
        <taxon>genistoids sensu lato</taxon>
        <taxon>core genistoids</taxon>
        <taxon>Crotalarieae</taxon>
        <taxon>Crotalaria</taxon>
    </lineage>
</organism>
<evidence type="ECO:0000313" key="1">
    <source>
        <dbReference type="EMBL" id="KAK7273445.1"/>
    </source>
</evidence>
<keyword evidence="2" id="KW-1185">Reference proteome</keyword>
<comment type="caution">
    <text evidence="1">The sequence shown here is derived from an EMBL/GenBank/DDBJ whole genome shotgun (WGS) entry which is preliminary data.</text>
</comment>
<proteinExistence type="predicted"/>
<dbReference type="EMBL" id="JAYWIO010000003">
    <property type="protein sequence ID" value="KAK7273445.1"/>
    <property type="molecule type" value="Genomic_DNA"/>
</dbReference>
<sequence length="137" mass="15362">MEGHILKLKELNEMEELGDGSCNEIAEGKSCESAEMVTPTSSRRLQPGKTILRSLPSISDKHLCLEQSSDQANTFNKSDERSMTRSALTDITNAINASRRRLKRIFEVDDNRFVRLLSLDFDDITDDLSLKTGDQGL</sequence>
<accession>A0AAN9IDT7</accession>
<dbReference type="Proteomes" id="UP001372338">
    <property type="component" value="Unassembled WGS sequence"/>
</dbReference>
<evidence type="ECO:0000313" key="2">
    <source>
        <dbReference type="Proteomes" id="UP001372338"/>
    </source>
</evidence>